<evidence type="ECO:0000313" key="6">
    <source>
        <dbReference type="Proteomes" id="UP000247763"/>
    </source>
</evidence>
<dbReference type="HAMAP" id="MF_00528">
    <property type="entry name" value="Maf"/>
    <property type="match status" value="1"/>
</dbReference>
<dbReference type="PANTHER" id="PTHR43213:SF5">
    <property type="entry name" value="BIFUNCTIONAL DTTP_UTP PYROPHOSPHATASE_METHYLTRANSFERASE PROTEIN-RELATED"/>
    <property type="match status" value="1"/>
</dbReference>
<comment type="caution">
    <text evidence="4">Lacks conserved residue(s) required for the propagation of feature annotation.</text>
</comment>
<dbReference type="PIRSF" id="PIRSF006305">
    <property type="entry name" value="Maf"/>
    <property type="match status" value="1"/>
</dbReference>
<comment type="catalytic activity">
    <reaction evidence="4">
        <text>a ribonucleoside 5'-triphosphate + H2O = a ribonucleoside 5'-phosphate + diphosphate + H(+)</text>
        <dbReference type="Rhea" id="RHEA:23996"/>
        <dbReference type="ChEBI" id="CHEBI:15377"/>
        <dbReference type="ChEBI" id="CHEBI:15378"/>
        <dbReference type="ChEBI" id="CHEBI:33019"/>
        <dbReference type="ChEBI" id="CHEBI:58043"/>
        <dbReference type="ChEBI" id="CHEBI:61557"/>
        <dbReference type="EC" id="3.6.1.9"/>
    </reaction>
</comment>
<evidence type="ECO:0000256" key="3">
    <source>
        <dbReference type="ARBA" id="ARBA00023080"/>
    </source>
</evidence>
<keyword evidence="6" id="KW-1185">Reference proteome</keyword>
<organism evidence="5 6">
    <name type="scientific">Phenylobacterium parvum</name>
    <dbReference type="NCBI Taxonomy" id="2201350"/>
    <lineage>
        <taxon>Bacteria</taxon>
        <taxon>Pseudomonadati</taxon>
        <taxon>Pseudomonadota</taxon>
        <taxon>Alphaproteobacteria</taxon>
        <taxon>Caulobacterales</taxon>
        <taxon>Caulobacteraceae</taxon>
        <taxon>Phenylobacterium</taxon>
    </lineage>
</organism>
<proteinExistence type="inferred from homology"/>
<dbReference type="EC" id="3.6.1.9" evidence="4"/>
<dbReference type="InterPro" id="IPR029001">
    <property type="entry name" value="ITPase-like_fam"/>
</dbReference>
<reference evidence="6" key="1">
    <citation type="submission" date="2018-05" db="EMBL/GenBank/DDBJ databases">
        <title>Genome sequencing of Phenylobacterium sp. HYN0004.</title>
        <authorList>
            <person name="Yi H."/>
            <person name="Baek C."/>
        </authorList>
    </citation>
    <scope>NUCLEOTIDE SEQUENCE [LARGE SCALE GENOMIC DNA]</scope>
    <source>
        <strain evidence="6">HYN0004</strain>
    </source>
</reference>
<dbReference type="GO" id="GO:0047429">
    <property type="term" value="F:nucleoside triphosphate diphosphatase activity"/>
    <property type="evidence" value="ECO:0007669"/>
    <property type="project" value="UniProtKB-EC"/>
</dbReference>
<evidence type="ECO:0000313" key="5">
    <source>
        <dbReference type="EMBL" id="AWM78573.1"/>
    </source>
</evidence>
<comment type="function">
    <text evidence="4">Nucleoside triphosphate pyrophosphatase. May have a dual role in cell division arrest and in preventing the incorporation of modified nucleotides into cellular nucleic acids.</text>
</comment>
<dbReference type="Gene3D" id="3.90.950.10">
    <property type="match status" value="1"/>
</dbReference>
<dbReference type="GO" id="GO:0009117">
    <property type="term" value="P:nucleotide metabolic process"/>
    <property type="evidence" value="ECO:0007669"/>
    <property type="project" value="UniProtKB-KW"/>
</dbReference>
<name>A0A2Z3HQE4_9CAUL</name>
<evidence type="ECO:0000256" key="2">
    <source>
        <dbReference type="ARBA" id="ARBA00022801"/>
    </source>
</evidence>
<gene>
    <name evidence="5" type="ORF">HYN04_12900</name>
</gene>
<keyword evidence="4" id="KW-0963">Cytoplasm</keyword>
<dbReference type="RefSeq" id="WP_110451139.1">
    <property type="nucleotide sequence ID" value="NZ_CP029479.1"/>
</dbReference>
<comment type="cofactor">
    <cofactor evidence="1 4">
        <name>a divalent metal cation</name>
        <dbReference type="ChEBI" id="CHEBI:60240"/>
    </cofactor>
</comment>
<keyword evidence="2 4" id="KW-0378">Hydrolase</keyword>
<protein>
    <recommendedName>
        <fullName evidence="4">Nucleoside triphosphate pyrophosphatase</fullName>
        <ecNumber evidence="4">3.6.1.9</ecNumber>
    </recommendedName>
    <alternativeName>
        <fullName evidence="4">Nucleotide pyrophosphatase</fullName>
        <shortName evidence="4">Nucleotide PPase</shortName>
    </alternativeName>
</protein>
<comment type="catalytic activity">
    <reaction evidence="4">
        <text>a 2'-deoxyribonucleoside 5'-triphosphate + H2O = a 2'-deoxyribonucleoside 5'-phosphate + diphosphate + H(+)</text>
        <dbReference type="Rhea" id="RHEA:44644"/>
        <dbReference type="ChEBI" id="CHEBI:15377"/>
        <dbReference type="ChEBI" id="CHEBI:15378"/>
        <dbReference type="ChEBI" id="CHEBI:33019"/>
        <dbReference type="ChEBI" id="CHEBI:61560"/>
        <dbReference type="ChEBI" id="CHEBI:65317"/>
        <dbReference type="EC" id="3.6.1.9"/>
    </reaction>
</comment>
<comment type="similarity">
    <text evidence="4">Belongs to the Maf family.</text>
</comment>
<dbReference type="GO" id="GO:0005737">
    <property type="term" value="C:cytoplasm"/>
    <property type="evidence" value="ECO:0007669"/>
    <property type="project" value="UniProtKB-SubCell"/>
</dbReference>
<keyword evidence="3 4" id="KW-0546">Nucleotide metabolism</keyword>
<dbReference type="KEGG" id="phb:HYN04_12900"/>
<dbReference type="Proteomes" id="UP000247763">
    <property type="component" value="Chromosome"/>
</dbReference>
<feature type="active site" description="Proton acceptor" evidence="4">
    <location>
        <position position="76"/>
    </location>
</feature>
<dbReference type="EMBL" id="CP029479">
    <property type="protein sequence ID" value="AWM78573.1"/>
    <property type="molecule type" value="Genomic_DNA"/>
</dbReference>
<dbReference type="OrthoDB" id="9813962at2"/>
<sequence>MSPPDVILASRSSARSALLRGAGVSFETADSGVDETVLKTAILGRGGSPAEVAAALAREKALAVSRARPGLVIGADQTLDFEGRLHDKPASLAEAAQRLRAMRGRPHALHAAVAAARDGAVIWETLSTAELVMRPFSDTFLEAYLASEGEEVLTSVGAYRLEGPGVQLFSEIRGDYFTILGLPLTGLLDLLRSEGVLAP</sequence>
<dbReference type="InterPro" id="IPR003697">
    <property type="entry name" value="Maf-like"/>
</dbReference>
<evidence type="ECO:0000256" key="4">
    <source>
        <dbReference type="HAMAP-Rule" id="MF_00528"/>
    </source>
</evidence>
<dbReference type="Pfam" id="PF02545">
    <property type="entry name" value="Maf"/>
    <property type="match status" value="1"/>
</dbReference>
<accession>A0A2Z3HQE4</accession>
<dbReference type="SUPFAM" id="SSF52972">
    <property type="entry name" value="ITPase-like"/>
    <property type="match status" value="1"/>
</dbReference>
<evidence type="ECO:0000256" key="1">
    <source>
        <dbReference type="ARBA" id="ARBA00001968"/>
    </source>
</evidence>
<dbReference type="AlphaFoldDB" id="A0A2Z3HQE4"/>
<comment type="subcellular location">
    <subcellularLocation>
        <location evidence="4">Cytoplasm</location>
    </subcellularLocation>
</comment>
<dbReference type="PANTHER" id="PTHR43213">
    <property type="entry name" value="BIFUNCTIONAL DTTP/UTP PYROPHOSPHATASE/METHYLTRANSFERASE PROTEIN-RELATED"/>
    <property type="match status" value="1"/>
</dbReference>